<sequence>MGFNRPLERNSKNKKNYKKHSEYVNEEIVYKNRETDSIEKEHILSTSRSNLNIKDQELMRESLKDPRLSKKFPASKSRNEFGEKVSLTIFSLKDAVNKTGRGIKSSRMSGNGSQMSLIPSKTKNHFKKPKNSALYEASINLPKAESQCKRYKKQIKPVLRKSHERSKSNLKAVSESVVQTFDGFVRTLINFKTDLLSLQHNDRYSSETENLVKLIQKYLEKCNRIQMKSSVSKNPSISKIKAHAENPSAMEYFENDNFVDLLEEKDKKCAEYASKYKKAKQDRENLLERIAILESDNKEMERQLTINKKHEEIETIFSKLSSLILSSNVDVTSALKHSEKEVINNLLGDSKQAPLVDIMNTNPSTILKQNTSIFETIEDEFSIPPFKHSNTNVSSFSTYKGQSMNSCGTRKRNKRGKRELLHCKSIDLLNNIEKLNSLQDDQMSTNDGKPGCRKKKVRINDLYSIIHCQAKLMEENYLV</sequence>
<feature type="region of interest" description="Disordered" evidence="2">
    <location>
        <begin position="1"/>
        <end position="20"/>
    </location>
</feature>
<keyword evidence="4" id="KW-1185">Reference proteome</keyword>
<feature type="compositionally biased region" description="Basic and acidic residues" evidence="2">
    <location>
        <begin position="1"/>
        <end position="11"/>
    </location>
</feature>
<feature type="compositionally biased region" description="Polar residues" evidence="2">
    <location>
        <begin position="106"/>
        <end position="121"/>
    </location>
</feature>
<dbReference type="AlphaFoldDB" id="A0AAD1U9C6"/>
<evidence type="ECO:0000256" key="2">
    <source>
        <dbReference type="SAM" id="MobiDB-lite"/>
    </source>
</evidence>
<protein>
    <submittedName>
        <fullName evidence="3">Uncharacterized protein</fullName>
    </submittedName>
</protein>
<reference evidence="3" key="1">
    <citation type="submission" date="2023-07" db="EMBL/GenBank/DDBJ databases">
        <authorList>
            <consortium name="AG Swart"/>
            <person name="Singh M."/>
            <person name="Singh A."/>
            <person name="Seah K."/>
            <person name="Emmerich C."/>
        </authorList>
    </citation>
    <scope>NUCLEOTIDE SEQUENCE</scope>
    <source>
        <strain evidence="3">DP1</strain>
    </source>
</reference>
<keyword evidence="1" id="KW-0175">Coiled coil</keyword>
<dbReference type="EMBL" id="CAMPGE010003804">
    <property type="protein sequence ID" value="CAI2362649.1"/>
    <property type="molecule type" value="Genomic_DNA"/>
</dbReference>
<comment type="caution">
    <text evidence="3">The sequence shown here is derived from an EMBL/GenBank/DDBJ whole genome shotgun (WGS) entry which is preliminary data.</text>
</comment>
<evidence type="ECO:0000313" key="3">
    <source>
        <dbReference type="EMBL" id="CAI2362649.1"/>
    </source>
</evidence>
<feature type="coiled-coil region" evidence="1">
    <location>
        <begin position="262"/>
        <end position="303"/>
    </location>
</feature>
<proteinExistence type="predicted"/>
<gene>
    <name evidence="3" type="ORF">ECRASSUSDP1_LOCUS3975</name>
</gene>
<dbReference type="Proteomes" id="UP001295684">
    <property type="component" value="Unassembled WGS sequence"/>
</dbReference>
<accession>A0AAD1U9C6</accession>
<evidence type="ECO:0000256" key="1">
    <source>
        <dbReference type="SAM" id="Coils"/>
    </source>
</evidence>
<name>A0AAD1U9C6_EUPCR</name>
<organism evidence="3 4">
    <name type="scientific">Euplotes crassus</name>
    <dbReference type="NCBI Taxonomy" id="5936"/>
    <lineage>
        <taxon>Eukaryota</taxon>
        <taxon>Sar</taxon>
        <taxon>Alveolata</taxon>
        <taxon>Ciliophora</taxon>
        <taxon>Intramacronucleata</taxon>
        <taxon>Spirotrichea</taxon>
        <taxon>Hypotrichia</taxon>
        <taxon>Euplotida</taxon>
        <taxon>Euplotidae</taxon>
        <taxon>Moneuplotes</taxon>
    </lineage>
</organism>
<feature type="region of interest" description="Disordered" evidence="2">
    <location>
        <begin position="101"/>
        <end position="126"/>
    </location>
</feature>
<evidence type="ECO:0000313" key="4">
    <source>
        <dbReference type="Proteomes" id="UP001295684"/>
    </source>
</evidence>